<name>A0A377NG70_9GAMM</name>
<organism evidence="2 3">
    <name type="scientific">Ewingella americana</name>
    <dbReference type="NCBI Taxonomy" id="41202"/>
    <lineage>
        <taxon>Bacteria</taxon>
        <taxon>Pseudomonadati</taxon>
        <taxon>Pseudomonadota</taxon>
        <taxon>Gammaproteobacteria</taxon>
        <taxon>Enterobacterales</taxon>
        <taxon>Yersiniaceae</taxon>
        <taxon>Ewingella</taxon>
    </lineage>
</organism>
<accession>A0A377NG70</accession>
<feature type="region of interest" description="Disordered" evidence="1">
    <location>
        <begin position="73"/>
        <end position="94"/>
    </location>
</feature>
<evidence type="ECO:0000313" key="3">
    <source>
        <dbReference type="Proteomes" id="UP000254304"/>
    </source>
</evidence>
<dbReference type="Proteomes" id="UP000254304">
    <property type="component" value="Unassembled WGS sequence"/>
</dbReference>
<reference evidence="2 3" key="1">
    <citation type="submission" date="2018-06" db="EMBL/GenBank/DDBJ databases">
        <authorList>
            <consortium name="Pathogen Informatics"/>
            <person name="Doyle S."/>
        </authorList>
    </citation>
    <scope>NUCLEOTIDE SEQUENCE [LARGE SCALE GENOMIC DNA]</scope>
    <source>
        <strain evidence="2 3">NCTC12157</strain>
    </source>
</reference>
<dbReference type="AlphaFoldDB" id="A0A377NG70"/>
<gene>
    <name evidence="2" type="ORF">NCTC12157_02700</name>
</gene>
<protein>
    <submittedName>
        <fullName evidence="2">Uncharacterized protein</fullName>
    </submittedName>
</protein>
<evidence type="ECO:0000313" key="2">
    <source>
        <dbReference type="EMBL" id="STQ44976.1"/>
    </source>
</evidence>
<dbReference type="EMBL" id="UGGO01000001">
    <property type="protein sequence ID" value="STQ44976.1"/>
    <property type="molecule type" value="Genomic_DNA"/>
</dbReference>
<evidence type="ECO:0000256" key="1">
    <source>
        <dbReference type="SAM" id="MobiDB-lite"/>
    </source>
</evidence>
<feature type="region of interest" description="Disordered" evidence="1">
    <location>
        <begin position="169"/>
        <end position="208"/>
    </location>
</feature>
<proteinExistence type="predicted"/>
<sequence>MILPLGAVSPQTPSFGFSFQSYIQIQDLALPRKLAQKARKRAPSGHPRFLSRVDRGCAGSEWTCFSDQDDRREVPPLRRFPPVRASSHRSRTTPSASHLNATYWLLNRAVPVERWSTPLKRHGVNASRPRSEMTPSKRWKTACLFTRVGIPQRGHRLSGVISWRSQKQLKHVHLNPAKPRSNSSKKTQDSKGFRLKPFGPVWAASPRF</sequence>